<sequence>MKVLLLLTAVIMAFGPIQIQGSLAEFRQMILLKTGKRAETSYAFYGCHCGMGGRGSPKDATDRCCVAHDCCYYRLQKHNCGTKFLTYKFSYRGGKITCSGGGGSQNQQKKVELLLSRFCYFEFKENRDYGGRHHVPTSLAQTYSRKTARAIACAKLRTEQN</sequence>
<feature type="binding site" evidence="18">
    <location>
        <position position="50"/>
    </location>
    <ligand>
        <name>Ca(2+)</name>
        <dbReference type="ChEBI" id="CHEBI:29108"/>
    </ligand>
</feature>
<evidence type="ECO:0000256" key="10">
    <source>
        <dbReference type="ARBA" id="ARBA00048015"/>
    </source>
</evidence>
<evidence type="ECO:0000256" key="8">
    <source>
        <dbReference type="ARBA" id="ARBA00036719"/>
    </source>
</evidence>
<dbReference type="InterPro" id="IPR036444">
    <property type="entry name" value="PLipase_A2_dom_sf"/>
</dbReference>
<feature type="signal peptide" evidence="21">
    <location>
        <begin position="1"/>
        <end position="24"/>
    </location>
</feature>
<dbReference type="GO" id="GO:0005576">
    <property type="term" value="C:extracellular region"/>
    <property type="evidence" value="ECO:0007669"/>
    <property type="project" value="UniProtKB-SubCell"/>
</dbReference>
<comment type="catalytic activity">
    <reaction evidence="16">
        <text>1-hexadecanoyl-2-(9Z-octadecenoyl)-sn-glycero-3-phosphocholine + H2O = 1-hexadecanoyl-sn-glycero-3-phosphocholine + (9Z)-octadecenoate + H(+)</text>
        <dbReference type="Rhea" id="RHEA:38779"/>
        <dbReference type="ChEBI" id="CHEBI:15377"/>
        <dbReference type="ChEBI" id="CHEBI:15378"/>
        <dbReference type="ChEBI" id="CHEBI:30823"/>
        <dbReference type="ChEBI" id="CHEBI:72998"/>
        <dbReference type="ChEBI" id="CHEBI:73001"/>
    </reaction>
    <physiologicalReaction direction="left-to-right" evidence="16">
        <dbReference type="Rhea" id="RHEA:38780"/>
    </physiologicalReaction>
</comment>
<organism evidence="23 24">
    <name type="scientific">Microtus ochrogaster</name>
    <name type="common">Prairie vole</name>
    <dbReference type="NCBI Taxonomy" id="79684"/>
    <lineage>
        <taxon>Eukaryota</taxon>
        <taxon>Metazoa</taxon>
        <taxon>Chordata</taxon>
        <taxon>Craniata</taxon>
        <taxon>Vertebrata</taxon>
        <taxon>Euteleostomi</taxon>
        <taxon>Mammalia</taxon>
        <taxon>Eutheria</taxon>
        <taxon>Euarchontoglires</taxon>
        <taxon>Glires</taxon>
        <taxon>Rodentia</taxon>
        <taxon>Myomorpha</taxon>
        <taxon>Muroidea</taxon>
        <taxon>Cricetidae</taxon>
        <taxon>Arvicolinae</taxon>
        <taxon>Microtus</taxon>
    </lineage>
</organism>
<comment type="catalytic activity">
    <reaction evidence="17">
        <text>1-hexadecanoyl-2-(9Z-octadecenoyl)-sn-glycero-3-phosphoglycerol + H2O = 1-hexadecanoyl-sn-glycero-3-phosphoglycerol + (9Z)-octadecenoate + H(+)</text>
        <dbReference type="Rhea" id="RHEA:44524"/>
        <dbReference type="ChEBI" id="CHEBI:15377"/>
        <dbReference type="ChEBI" id="CHEBI:15378"/>
        <dbReference type="ChEBI" id="CHEBI:30823"/>
        <dbReference type="ChEBI" id="CHEBI:84472"/>
        <dbReference type="ChEBI" id="CHEBI:84475"/>
    </reaction>
    <physiologicalReaction direction="left-to-right" evidence="17">
        <dbReference type="Rhea" id="RHEA:44525"/>
    </physiologicalReaction>
</comment>
<comment type="catalytic activity">
    <reaction evidence="8">
        <text>1-hexadecanoyl-2-(4Z,7Z,10Z,13Z,16Z,19Z-docosahexaenoyl)-sn-glycero-3-phosphocholine + H2O = (4Z,7Z,10Z,13Z,16Z,19Z)-docosahexaenoate + 1-hexadecanoyl-sn-glycero-3-phosphocholine + H(+)</text>
        <dbReference type="Rhea" id="RHEA:41231"/>
        <dbReference type="ChEBI" id="CHEBI:15377"/>
        <dbReference type="ChEBI" id="CHEBI:15378"/>
        <dbReference type="ChEBI" id="CHEBI:72998"/>
        <dbReference type="ChEBI" id="CHEBI:74963"/>
        <dbReference type="ChEBI" id="CHEBI:77016"/>
    </reaction>
    <physiologicalReaction direction="left-to-right" evidence="8">
        <dbReference type="Rhea" id="RHEA:41232"/>
    </physiologicalReaction>
</comment>
<evidence type="ECO:0000313" key="23">
    <source>
        <dbReference type="EMBL" id="KAH0503050.1"/>
    </source>
</evidence>
<evidence type="ECO:0000256" key="13">
    <source>
        <dbReference type="ARBA" id="ARBA00048227"/>
    </source>
</evidence>
<gene>
    <name evidence="23" type="ORF">LTLLF_187650</name>
</gene>
<dbReference type="GO" id="GO:0005741">
    <property type="term" value="C:mitochondrial outer membrane"/>
    <property type="evidence" value="ECO:0007669"/>
    <property type="project" value="UniProtKB-SubCell"/>
</dbReference>
<evidence type="ECO:0000259" key="22">
    <source>
        <dbReference type="SMART" id="SM00085"/>
    </source>
</evidence>
<dbReference type="GO" id="GO:0042130">
    <property type="term" value="P:negative regulation of T cell proliferation"/>
    <property type="evidence" value="ECO:0007669"/>
    <property type="project" value="TreeGrafter"/>
</dbReference>
<dbReference type="GO" id="GO:0050482">
    <property type="term" value="P:arachidonate secretion"/>
    <property type="evidence" value="ECO:0007669"/>
    <property type="project" value="InterPro"/>
</dbReference>
<evidence type="ECO:0000256" key="20">
    <source>
        <dbReference type="RuleBase" id="RU003654"/>
    </source>
</evidence>
<evidence type="ECO:0000256" key="15">
    <source>
        <dbReference type="ARBA" id="ARBA00048613"/>
    </source>
</evidence>
<name>A0A8J6KLR0_MICOH</name>
<keyword evidence="18 21" id="KW-0106">Calcium</keyword>
<dbReference type="SUPFAM" id="SSF48619">
    <property type="entry name" value="Phospholipase A2, PLA2"/>
    <property type="match status" value="1"/>
</dbReference>
<dbReference type="EC" id="3.1.1.4" evidence="21"/>
<comment type="catalytic activity">
    <reaction evidence="21">
        <text>a 1,2-diacyl-sn-glycero-3-phosphocholine + H2O = a 1-acyl-sn-glycero-3-phosphocholine + a fatty acid + H(+)</text>
        <dbReference type="Rhea" id="RHEA:15801"/>
        <dbReference type="ChEBI" id="CHEBI:15377"/>
        <dbReference type="ChEBI" id="CHEBI:15378"/>
        <dbReference type="ChEBI" id="CHEBI:28868"/>
        <dbReference type="ChEBI" id="CHEBI:57643"/>
        <dbReference type="ChEBI" id="CHEBI:58168"/>
        <dbReference type="EC" id="3.1.1.4"/>
    </reaction>
</comment>
<proteinExistence type="inferred from homology"/>
<dbReference type="GO" id="GO:0005509">
    <property type="term" value="F:calcium ion binding"/>
    <property type="evidence" value="ECO:0007669"/>
    <property type="project" value="InterPro"/>
</dbReference>
<protein>
    <recommendedName>
        <fullName evidence="21">Phospholipase A2</fullName>
        <ecNumber evidence="21">3.1.1.4</ecNumber>
    </recommendedName>
</protein>
<dbReference type="InterPro" id="IPR033113">
    <property type="entry name" value="PLA2_histidine"/>
</dbReference>
<dbReference type="GO" id="GO:0047498">
    <property type="term" value="F:calcium-dependent phospholipase A2 activity"/>
    <property type="evidence" value="ECO:0007669"/>
    <property type="project" value="TreeGrafter"/>
</dbReference>
<accession>A0A8J6KLR0</accession>
<comment type="subcellular location">
    <subcellularLocation>
        <location evidence="1">Mitochondrion outer membrane</location>
        <topology evidence="1">Peripheral membrane protein</topology>
    </subcellularLocation>
    <subcellularLocation>
        <location evidence="2 21">Secreted</location>
    </subcellularLocation>
</comment>
<keyword evidence="4 21" id="KW-0964">Secreted</keyword>
<keyword evidence="5" id="KW-0929">Antimicrobial</keyword>
<evidence type="ECO:0000256" key="9">
    <source>
        <dbReference type="ARBA" id="ARBA00036775"/>
    </source>
</evidence>
<evidence type="ECO:0000256" key="5">
    <source>
        <dbReference type="ARBA" id="ARBA00022638"/>
    </source>
</evidence>
<evidence type="ECO:0000256" key="6">
    <source>
        <dbReference type="ARBA" id="ARBA00023157"/>
    </source>
</evidence>
<keyword evidence="18" id="KW-0479">Metal-binding</keyword>
<evidence type="ECO:0000313" key="24">
    <source>
        <dbReference type="Proteomes" id="UP000710432"/>
    </source>
</evidence>
<comment type="catalytic activity">
    <reaction evidence="12">
        <text>N-hexadecanoyl-1,2-di-(9Z-octadecenoyl)-sn-glycero-3-phosphoethanolamine + H2O = N-hexadecanoyl-1-(9Z-octadecenoyl)-sn-glycero-3-phosphoethanolamine + (9Z)-octadecenoate + H(+)</text>
        <dbReference type="Rhea" id="RHEA:45424"/>
        <dbReference type="ChEBI" id="CHEBI:15377"/>
        <dbReference type="ChEBI" id="CHEBI:15378"/>
        <dbReference type="ChEBI" id="CHEBI:30823"/>
        <dbReference type="ChEBI" id="CHEBI:78097"/>
        <dbReference type="ChEBI" id="CHEBI:85217"/>
    </reaction>
    <physiologicalReaction direction="left-to-right" evidence="12">
        <dbReference type="Rhea" id="RHEA:45425"/>
    </physiologicalReaction>
</comment>
<evidence type="ECO:0000256" key="12">
    <source>
        <dbReference type="ARBA" id="ARBA00048221"/>
    </source>
</evidence>
<reference evidence="23" key="1">
    <citation type="submission" date="2020-03" db="EMBL/GenBank/DDBJ databases">
        <title>Studies in the Genomics of Life Span.</title>
        <authorList>
            <person name="Glass D."/>
        </authorList>
    </citation>
    <scope>NUCLEOTIDE SEQUENCE</scope>
    <source>
        <strain evidence="23">LTLLF</strain>
        <tissue evidence="23">Muscle</tissue>
    </source>
</reference>
<feature type="disulfide bond" evidence="19">
    <location>
        <begin position="49"/>
        <end position="65"/>
    </location>
</feature>
<keyword evidence="21" id="KW-0732">Signal</keyword>
<evidence type="ECO:0000256" key="4">
    <source>
        <dbReference type="ARBA" id="ARBA00022525"/>
    </source>
</evidence>
<evidence type="ECO:0000256" key="11">
    <source>
        <dbReference type="ARBA" id="ARBA00048080"/>
    </source>
</evidence>
<dbReference type="AlphaFoldDB" id="A0A8J6KLR0"/>
<dbReference type="EMBL" id="JAATJU010025600">
    <property type="protein sequence ID" value="KAH0503050.1"/>
    <property type="molecule type" value="Genomic_DNA"/>
</dbReference>
<dbReference type="InterPro" id="IPR016090">
    <property type="entry name" value="PLA2-like_dom"/>
</dbReference>
<comment type="catalytic activity">
    <reaction evidence="13">
        <text>1,2-dihexadecanoyl-sn-glycero-3-phosphocholine + H2O = 1-hexadecanoyl-sn-glycero-3-phosphocholine + hexadecanoate + H(+)</text>
        <dbReference type="Rhea" id="RHEA:41223"/>
        <dbReference type="ChEBI" id="CHEBI:7896"/>
        <dbReference type="ChEBI" id="CHEBI:15377"/>
        <dbReference type="ChEBI" id="CHEBI:15378"/>
        <dbReference type="ChEBI" id="CHEBI:72998"/>
        <dbReference type="ChEBI" id="CHEBI:72999"/>
    </reaction>
    <physiologicalReaction direction="left-to-right" evidence="13">
        <dbReference type="Rhea" id="RHEA:41224"/>
    </physiologicalReaction>
</comment>
<evidence type="ECO:0000256" key="21">
    <source>
        <dbReference type="RuleBase" id="RU361236"/>
    </source>
</evidence>
<feature type="binding site" evidence="18">
    <location>
        <position position="69"/>
    </location>
    <ligand>
        <name>Ca(2+)</name>
        <dbReference type="ChEBI" id="CHEBI:29108"/>
    </ligand>
</feature>
<comment type="cofactor">
    <cofactor evidence="18">
        <name>Ca(2+)</name>
        <dbReference type="ChEBI" id="CHEBI:29108"/>
    </cofactor>
    <text evidence="18">Binds 1 Ca(2+) ion per subunit.</text>
</comment>
<comment type="catalytic activity">
    <reaction evidence="14">
        <text>1-hexadecanoyl-2-(5Z,8Z,11Z,14Z-eicosatetraenoyl)-sn-glycero-3-phosphoethanolamine + H2O = 1-hexadecanoyl-sn-glycero-3-phosphoethanolamine + (5Z,8Z,11Z,14Z)-eicosatetraenoate + H(+)</text>
        <dbReference type="Rhea" id="RHEA:40431"/>
        <dbReference type="ChEBI" id="CHEBI:15377"/>
        <dbReference type="ChEBI" id="CHEBI:15378"/>
        <dbReference type="ChEBI" id="CHEBI:32395"/>
        <dbReference type="ChEBI" id="CHEBI:73004"/>
        <dbReference type="ChEBI" id="CHEBI:73009"/>
    </reaction>
    <physiologicalReaction direction="left-to-right" evidence="14">
        <dbReference type="Rhea" id="RHEA:40432"/>
    </physiologicalReaction>
</comment>
<comment type="catalytic activity">
    <reaction evidence="11">
        <text>1,2-dihexadecanoyl-sn-glycero-3-phospho-(1'-sn-glycerol) + H2O = 1-hexadecanoyl-sn-glycero-3-phospho-(1'-sn-glycerol) + hexadecanoate + H(+)</text>
        <dbReference type="Rhea" id="RHEA:45472"/>
        <dbReference type="ChEBI" id="CHEBI:7896"/>
        <dbReference type="ChEBI" id="CHEBI:15377"/>
        <dbReference type="ChEBI" id="CHEBI:15378"/>
        <dbReference type="ChEBI" id="CHEBI:72829"/>
        <dbReference type="ChEBI" id="CHEBI:75158"/>
    </reaction>
    <physiologicalReaction direction="left-to-right" evidence="11">
        <dbReference type="Rhea" id="RHEA:45473"/>
    </physiologicalReaction>
</comment>
<dbReference type="PANTHER" id="PTHR11716">
    <property type="entry name" value="PHOSPHOLIPASE A2 FAMILY MEMBER"/>
    <property type="match status" value="1"/>
</dbReference>
<dbReference type="GO" id="GO:0016042">
    <property type="term" value="P:lipid catabolic process"/>
    <property type="evidence" value="ECO:0007669"/>
    <property type="project" value="InterPro"/>
</dbReference>
<dbReference type="PRINTS" id="PR00389">
    <property type="entry name" value="PHPHLIPASEA2"/>
</dbReference>
<comment type="catalytic activity">
    <reaction evidence="9">
        <text>a 1,2-diacyl-sn-glycero-3-phosphoethanolamine + H2O = a 1-acyl-sn-glycero-3-phosphoethanolamine + a fatty acid + H(+)</text>
        <dbReference type="Rhea" id="RHEA:44604"/>
        <dbReference type="ChEBI" id="CHEBI:15377"/>
        <dbReference type="ChEBI" id="CHEBI:15378"/>
        <dbReference type="ChEBI" id="CHEBI:28868"/>
        <dbReference type="ChEBI" id="CHEBI:64381"/>
        <dbReference type="ChEBI" id="CHEBI:64612"/>
    </reaction>
    <physiologicalReaction direction="left-to-right" evidence="9">
        <dbReference type="Rhea" id="RHEA:44605"/>
    </physiologicalReaction>
</comment>
<evidence type="ECO:0000256" key="3">
    <source>
        <dbReference type="ARBA" id="ARBA00007056"/>
    </source>
</evidence>
<keyword evidence="21" id="KW-0443">Lipid metabolism</keyword>
<dbReference type="Gene3D" id="1.20.90.10">
    <property type="entry name" value="Phospholipase A2 domain"/>
    <property type="match status" value="1"/>
</dbReference>
<dbReference type="Proteomes" id="UP000710432">
    <property type="component" value="Unassembled WGS sequence"/>
</dbReference>
<dbReference type="GO" id="GO:0006644">
    <property type="term" value="P:phospholipid metabolic process"/>
    <property type="evidence" value="ECO:0007669"/>
    <property type="project" value="InterPro"/>
</dbReference>
<evidence type="ECO:0000256" key="1">
    <source>
        <dbReference type="ARBA" id="ARBA00004450"/>
    </source>
</evidence>
<evidence type="ECO:0000256" key="7">
    <source>
        <dbReference type="ARBA" id="ARBA00023408"/>
    </source>
</evidence>
<dbReference type="PROSITE" id="PS00118">
    <property type="entry name" value="PA2_HIS"/>
    <property type="match status" value="1"/>
</dbReference>
<dbReference type="Pfam" id="PF00068">
    <property type="entry name" value="Phospholip_A2_1"/>
    <property type="match status" value="1"/>
</dbReference>
<evidence type="ECO:0000256" key="16">
    <source>
        <dbReference type="ARBA" id="ARBA00048699"/>
    </source>
</evidence>
<feature type="binding site" evidence="18">
    <location>
        <position position="52"/>
    </location>
    <ligand>
        <name>Ca(2+)</name>
        <dbReference type="ChEBI" id="CHEBI:29108"/>
    </ligand>
</feature>
<dbReference type="CDD" id="cd00125">
    <property type="entry name" value="PLA2c"/>
    <property type="match status" value="1"/>
</dbReference>
<comment type="caution">
    <text evidence="23">The sequence shown here is derived from an EMBL/GenBank/DDBJ whole genome shotgun (WGS) entry which is preliminary data.</text>
</comment>
<evidence type="ECO:0000256" key="17">
    <source>
        <dbReference type="ARBA" id="ARBA00049282"/>
    </source>
</evidence>
<evidence type="ECO:0000256" key="18">
    <source>
        <dbReference type="PIRSR" id="PIRSR601211-2"/>
    </source>
</evidence>
<keyword evidence="5" id="KW-0081">Bacteriolytic enzyme</keyword>
<dbReference type="GO" id="GO:0042742">
    <property type="term" value="P:defense response to bacterium"/>
    <property type="evidence" value="ECO:0007669"/>
    <property type="project" value="UniProtKB-KW"/>
</dbReference>
<keyword evidence="6 19" id="KW-1015">Disulfide bond</keyword>
<comment type="catalytic activity">
    <reaction evidence="15">
        <text>1-hexadecanoyl-2-(9Z-octadecenoyl)-sn-glycero-3-phosphoethanolamine + H2O = 1-hexadecanoyl-sn-glycero-3-phosphoethanolamine + (9Z)-octadecenoate + H(+)</text>
        <dbReference type="Rhea" id="RHEA:40911"/>
        <dbReference type="ChEBI" id="CHEBI:15377"/>
        <dbReference type="ChEBI" id="CHEBI:15378"/>
        <dbReference type="ChEBI" id="CHEBI:30823"/>
        <dbReference type="ChEBI" id="CHEBI:73004"/>
        <dbReference type="ChEBI" id="CHEBI:73007"/>
    </reaction>
    <physiologicalReaction direction="left-to-right" evidence="15">
        <dbReference type="Rhea" id="RHEA:40912"/>
    </physiologicalReaction>
</comment>
<dbReference type="PANTHER" id="PTHR11716:SF9">
    <property type="entry name" value="PHOSPHOLIPASE A2, MEMBRANE ASSOCIATED"/>
    <property type="match status" value="1"/>
</dbReference>
<feature type="chain" id="PRO_5035338681" description="Phospholipase A2" evidence="21">
    <location>
        <begin position="25"/>
        <end position="161"/>
    </location>
</feature>
<keyword evidence="21" id="KW-0378">Hydrolase</keyword>
<evidence type="ECO:0000256" key="19">
    <source>
        <dbReference type="PIRSR" id="PIRSR601211-3"/>
    </source>
</evidence>
<dbReference type="GO" id="GO:0005543">
    <property type="term" value="F:phospholipid binding"/>
    <property type="evidence" value="ECO:0007669"/>
    <property type="project" value="TreeGrafter"/>
</dbReference>
<evidence type="ECO:0000256" key="2">
    <source>
        <dbReference type="ARBA" id="ARBA00004613"/>
    </source>
</evidence>
<dbReference type="SMART" id="SM00085">
    <property type="entry name" value="PA2c"/>
    <property type="match status" value="1"/>
</dbReference>
<comment type="catalytic activity">
    <reaction evidence="7">
        <text>1-hexadecanoyl-2-(9Z,12Z-octadecadienoyl)-sn-glycero-3-phosphocholine + H2O = (9Z,12Z)-octadecadienoate + 1-hexadecanoyl-sn-glycero-3-phosphocholine + H(+)</text>
        <dbReference type="Rhea" id="RHEA:40811"/>
        <dbReference type="ChEBI" id="CHEBI:15377"/>
        <dbReference type="ChEBI" id="CHEBI:15378"/>
        <dbReference type="ChEBI" id="CHEBI:30245"/>
        <dbReference type="ChEBI" id="CHEBI:72998"/>
        <dbReference type="ChEBI" id="CHEBI:73002"/>
    </reaction>
    <physiologicalReaction direction="left-to-right" evidence="7">
        <dbReference type="Rhea" id="RHEA:40812"/>
    </physiologicalReaction>
</comment>
<dbReference type="GO" id="GO:0031640">
    <property type="term" value="P:killing of cells of another organism"/>
    <property type="evidence" value="ECO:0007669"/>
    <property type="project" value="UniProtKB-KW"/>
</dbReference>
<feature type="domain" description="Phospholipase A2-like central" evidence="22">
    <location>
        <begin position="22"/>
        <end position="142"/>
    </location>
</feature>
<comment type="similarity">
    <text evidence="3 20">Belongs to the phospholipase A2 family.</text>
</comment>
<dbReference type="InterPro" id="IPR001211">
    <property type="entry name" value="PLA2"/>
</dbReference>
<comment type="catalytic activity">
    <reaction evidence="10">
        <text>1-hexadecanoyl-2-(9Z-octadecenoyl)-sn-glycero-3-phospho-(1'-sn-glycerol) + H2O = 1-hexadecanoyl-sn-glycero-3-phospho-(1'-sn-glycerol) + (9Z)-octadecenoate + H(+)</text>
        <dbReference type="Rhea" id="RHEA:40919"/>
        <dbReference type="ChEBI" id="CHEBI:15377"/>
        <dbReference type="ChEBI" id="CHEBI:15378"/>
        <dbReference type="ChEBI" id="CHEBI:30823"/>
        <dbReference type="ChEBI" id="CHEBI:72841"/>
        <dbReference type="ChEBI" id="CHEBI:75158"/>
    </reaction>
    <physiologicalReaction direction="left-to-right" evidence="10">
        <dbReference type="Rhea" id="RHEA:40920"/>
    </physiologicalReaction>
</comment>
<evidence type="ECO:0000256" key="14">
    <source>
        <dbReference type="ARBA" id="ARBA00048541"/>
    </source>
</evidence>